<accession>A0A0G0BIP5</accession>
<gene>
    <name evidence="2" type="ORF">UR67_C0007G0003</name>
</gene>
<evidence type="ECO:0000259" key="1">
    <source>
        <dbReference type="Pfam" id="PF04266"/>
    </source>
</evidence>
<dbReference type="SUPFAM" id="SSF88697">
    <property type="entry name" value="PUA domain-like"/>
    <property type="match status" value="1"/>
</dbReference>
<comment type="caution">
    <text evidence="2">The sequence shown here is derived from an EMBL/GenBank/DDBJ whole genome shotgun (WGS) entry which is preliminary data.</text>
</comment>
<dbReference type="Proteomes" id="UP000034581">
    <property type="component" value="Unassembled WGS sequence"/>
</dbReference>
<dbReference type="InterPro" id="IPR015947">
    <property type="entry name" value="PUA-like_sf"/>
</dbReference>
<feature type="domain" description="ASCH" evidence="1">
    <location>
        <begin position="9"/>
        <end position="72"/>
    </location>
</feature>
<proteinExistence type="predicted"/>
<organism evidence="2 3">
    <name type="scientific">candidate division CPR3 bacterium GW2011_GWF2_35_18</name>
    <dbReference type="NCBI Taxonomy" id="1618350"/>
    <lineage>
        <taxon>Bacteria</taxon>
        <taxon>Bacteria division CPR3</taxon>
    </lineage>
</organism>
<reference evidence="2 3" key="1">
    <citation type="journal article" date="2015" name="Nature">
        <title>rRNA introns, odd ribosomes, and small enigmatic genomes across a large radiation of phyla.</title>
        <authorList>
            <person name="Brown C.T."/>
            <person name="Hug L.A."/>
            <person name="Thomas B.C."/>
            <person name="Sharon I."/>
            <person name="Castelle C.J."/>
            <person name="Singh A."/>
            <person name="Wilkins M.J."/>
            <person name="Williams K.H."/>
            <person name="Banfield J.F."/>
        </authorList>
    </citation>
    <scope>NUCLEOTIDE SEQUENCE [LARGE SCALE GENOMIC DNA]</scope>
</reference>
<sequence length="136" mass="16013">MNHLAIFTDSAIKDIFSGKKTIDSRFSLKRIPPFARVSSGDLVYIKKSGGKIMGQFKVKSVIFFDNLNEELFTKIKRDYNKYIKADKYFWNDHLESKYGTLMFISEVQPVLFPIYIEKRDRRPWVLLDDLKVVRHG</sequence>
<dbReference type="STRING" id="1618350.UR67_C0007G0003"/>
<dbReference type="EMBL" id="LBQB01000007">
    <property type="protein sequence ID" value="KKP69298.1"/>
    <property type="molecule type" value="Genomic_DNA"/>
</dbReference>
<evidence type="ECO:0000313" key="3">
    <source>
        <dbReference type="Proteomes" id="UP000034581"/>
    </source>
</evidence>
<dbReference type="InterPro" id="IPR007374">
    <property type="entry name" value="ASCH_domain"/>
</dbReference>
<protein>
    <recommendedName>
        <fullName evidence="1">ASCH domain-containing protein</fullName>
    </recommendedName>
</protein>
<dbReference type="Pfam" id="PF04266">
    <property type="entry name" value="ASCH"/>
    <property type="match status" value="1"/>
</dbReference>
<evidence type="ECO:0000313" key="2">
    <source>
        <dbReference type="EMBL" id="KKP69298.1"/>
    </source>
</evidence>
<name>A0A0G0BIP5_UNCC3</name>
<dbReference type="AlphaFoldDB" id="A0A0G0BIP5"/>